<dbReference type="EMBL" id="GGFJ01012958">
    <property type="protein sequence ID" value="MBW62099.1"/>
    <property type="molecule type" value="Transcribed_RNA"/>
</dbReference>
<feature type="compositionally biased region" description="Low complexity" evidence="1">
    <location>
        <begin position="26"/>
        <end position="38"/>
    </location>
</feature>
<evidence type="ECO:0000256" key="1">
    <source>
        <dbReference type="SAM" id="MobiDB-lite"/>
    </source>
</evidence>
<name>A0A2M4CA12_9DIPT</name>
<proteinExistence type="predicted"/>
<keyword evidence="2" id="KW-0732">Signal</keyword>
<protein>
    <submittedName>
        <fullName evidence="3">Putative secreted protein</fullName>
    </submittedName>
</protein>
<reference evidence="3" key="1">
    <citation type="submission" date="2018-01" db="EMBL/GenBank/DDBJ databases">
        <title>An insight into the sialome of Amazonian anophelines.</title>
        <authorList>
            <person name="Ribeiro J.M."/>
            <person name="Scarpassa V."/>
            <person name="Calvo E."/>
        </authorList>
    </citation>
    <scope>NUCLEOTIDE SEQUENCE</scope>
    <source>
        <tissue evidence="3">Salivary glands</tissue>
    </source>
</reference>
<feature type="compositionally biased region" description="Basic and acidic residues" evidence="1">
    <location>
        <begin position="58"/>
        <end position="74"/>
    </location>
</feature>
<accession>A0A2M4CA12</accession>
<evidence type="ECO:0000313" key="3">
    <source>
        <dbReference type="EMBL" id="MBW62099.1"/>
    </source>
</evidence>
<evidence type="ECO:0000256" key="2">
    <source>
        <dbReference type="SAM" id="SignalP"/>
    </source>
</evidence>
<feature type="signal peptide" evidence="2">
    <location>
        <begin position="1"/>
        <end position="23"/>
    </location>
</feature>
<dbReference type="AlphaFoldDB" id="A0A2M4CA12"/>
<sequence length="90" mass="9723">MVLIVVAAAVAVVVSLAPREIQSINSTNSSNSIINNNSQHKRHRLAPHNTNQGHIHHKPEPPRSGESCGRRKDDSWRMIATIEAAAVAAS</sequence>
<feature type="region of interest" description="Disordered" evidence="1">
    <location>
        <begin position="26"/>
        <end position="74"/>
    </location>
</feature>
<feature type="chain" id="PRO_5014597765" evidence="2">
    <location>
        <begin position="24"/>
        <end position="90"/>
    </location>
</feature>
<organism evidence="3">
    <name type="scientific">Anopheles marajoara</name>
    <dbReference type="NCBI Taxonomy" id="58244"/>
    <lineage>
        <taxon>Eukaryota</taxon>
        <taxon>Metazoa</taxon>
        <taxon>Ecdysozoa</taxon>
        <taxon>Arthropoda</taxon>
        <taxon>Hexapoda</taxon>
        <taxon>Insecta</taxon>
        <taxon>Pterygota</taxon>
        <taxon>Neoptera</taxon>
        <taxon>Endopterygota</taxon>
        <taxon>Diptera</taxon>
        <taxon>Nematocera</taxon>
        <taxon>Culicoidea</taxon>
        <taxon>Culicidae</taxon>
        <taxon>Anophelinae</taxon>
        <taxon>Anopheles</taxon>
    </lineage>
</organism>